<dbReference type="GO" id="GO:0010043">
    <property type="term" value="P:response to zinc ion"/>
    <property type="evidence" value="ECO:0007669"/>
    <property type="project" value="TreeGrafter"/>
</dbReference>
<dbReference type="EMBL" id="BHZE01000001">
    <property type="protein sequence ID" value="GCD76596.1"/>
    <property type="molecule type" value="Genomic_DNA"/>
</dbReference>
<evidence type="ECO:0000256" key="9">
    <source>
        <dbReference type="SAM" id="Phobius"/>
    </source>
</evidence>
<proteinExistence type="inferred from homology"/>
<dbReference type="SUPFAM" id="SSF81345">
    <property type="entry name" value="ABC transporter involved in vitamin B12 uptake, BtuC"/>
    <property type="match status" value="1"/>
</dbReference>
<dbReference type="GO" id="GO:0043190">
    <property type="term" value="C:ATP-binding cassette (ABC) transporter complex"/>
    <property type="evidence" value="ECO:0007669"/>
    <property type="project" value="InterPro"/>
</dbReference>
<dbReference type="PANTHER" id="PTHR30477">
    <property type="entry name" value="ABC-TRANSPORTER METAL-BINDING PROTEIN"/>
    <property type="match status" value="1"/>
</dbReference>
<evidence type="ECO:0000256" key="4">
    <source>
        <dbReference type="ARBA" id="ARBA00022475"/>
    </source>
</evidence>
<sequence>MMDIEILLTALFLSSAAALAGSFLVLSGRSMFGDALSHAVLPGIVLMYLLTGERSFGGSLVGAILTAIVVSYLIEHLQHIRGIPSDAAIGAVFVVFFALGIIFISGPAAGVDLDQECVLFGEIAFVPFERWIVGGIDLGAKGVWISAGLLVFVGLFLHFFRSLLSVVTFDTEYANAIGIPSKKWQQLYSILISVVVVIGFELVGAVLIVSLLVAPSAIAWLFSARINGMLRLAVMVAIVSSLVGTGVADVFDVSISGSIASVQGILFFIASAVYRRRFANKLKKVH</sequence>
<dbReference type="GO" id="GO:0055085">
    <property type="term" value="P:transmembrane transport"/>
    <property type="evidence" value="ECO:0007669"/>
    <property type="project" value="InterPro"/>
</dbReference>
<keyword evidence="3 8" id="KW-0813">Transport</keyword>
<name>A0A401XHV5_9FLAO</name>
<keyword evidence="4" id="KW-1003">Cell membrane</keyword>
<dbReference type="Proteomes" id="UP000286715">
    <property type="component" value="Unassembled WGS sequence"/>
</dbReference>
<comment type="caution">
    <text evidence="10">The sequence shown here is derived from an EMBL/GenBank/DDBJ whole genome shotgun (WGS) entry which is preliminary data.</text>
</comment>
<feature type="transmembrane region" description="Helical" evidence="9">
    <location>
        <begin position="190"/>
        <end position="222"/>
    </location>
</feature>
<dbReference type="Gene3D" id="1.10.3470.10">
    <property type="entry name" value="ABC transporter involved in vitamin B12 uptake, BtuC"/>
    <property type="match status" value="1"/>
</dbReference>
<evidence type="ECO:0000256" key="1">
    <source>
        <dbReference type="ARBA" id="ARBA00004651"/>
    </source>
</evidence>
<evidence type="ECO:0000256" key="7">
    <source>
        <dbReference type="ARBA" id="ARBA00023136"/>
    </source>
</evidence>
<dbReference type="RefSeq" id="WP_124396676.1">
    <property type="nucleotide sequence ID" value="NZ_BHZE01000001.1"/>
</dbReference>
<dbReference type="Pfam" id="PF00950">
    <property type="entry name" value="ABC-3"/>
    <property type="match status" value="1"/>
</dbReference>
<keyword evidence="7 9" id="KW-0472">Membrane</keyword>
<evidence type="ECO:0000256" key="2">
    <source>
        <dbReference type="ARBA" id="ARBA00008034"/>
    </source>
</evidence>
<feature type="transmembrane region" description="Helical" evidence="9">
    <location>
        <begin position="229"/>
        <end position="248"/>
    </location>
</feature>
<comment type="subcellular location">
    <subcellularLocation>
        <location evidence="1 8">Cell membrane</location>
        <topology evidence="1 8">Multi-pass membrane protein</topology>
    </subcellularLocation>
</comment>
<dbReference type="OrthoDB" id="9788905at2"/>
<keyword evidence="6 9" id="KW-1133">Transmembrane helix</keyword>
<feature type="transmembrane region" description="Helical" evidence="9">
    <location>
        <begin position="86"/>
        <end position="106"/>
    </location>
</feature>
<evidence type="ECO:0000313" key="11">
    <source>
        <dbReference type="Proteomes" id="UP000286715"/>
    </source>
</evidence>
<dbReference type="InterPro" id="IPR001626">
    <property type="entry name" value="ABC_TroCD"/>
</dbReference>
<protein>
    <submittedName>
        <fullName evidence="10">Manganese transport system membrane protein MntD</fullName>
    </submittedName>
</protein>
<evidence type="ECO:0000313" key="10">
    <source>
        <dbReference type="EMBL" id="GCD76596.1"/>
    </source>
</evidence>
<keyword evidence="5 8" id="KW-0812">Transmembrane</keyword>
<evidence type="ECO:0000256" key="3">
    <source>
        <dbReference type="ARBA" id="ARBA00022448"/>
    </source>
</evidence>
<feature type="transmembrane region" description="Helical" evidence="9">
    <location>
        <begin position="55"/>
        <end position="74"/>
    </location>
</feature>
<organism evidence="10 11">
    <name type="scientific">Thermaurantimonas aggregans</name>
    <dbReference type="NCBI Taxonomy" id="2173829"/>
    <lineage>
        <taxon>Bacteria</taxon>
        <taxon>Pseudomonadati</taxon>
        <taxon>Bacteroidota</taxon>
        <taxon>Flavobacteriia</taxon>
        <taxon>Flavobacteriales</taxon>
        <taxon>Schleiferiaceae</taxon>
        <taxon>Thermaurantimonas</taxon>
    </lineage>
</organism>
<evidence type="ECO:0000256" key="8">
    <source>
        <dbReference type="RuleBase" id="RU003943"/>
    </source>
</evidence>
<dbReference type="AlphaFoldDB" id="A0A401XHV5"/>
<feature type="transmembrane region" description="Helical" evidence="9">
    <location>
        <begin position="143"/>
        <end position="160"/>
    </location>
</feature>
<evidence type="ECO:0000256" key="5">
    <source>
        <dbReference type="ARBA" id="ARBA00022692"/>
    </source>
</evidence>
<dbReference type="PANTHER" id="PTHR30477:SF8">
    <property type="entry name" value="METAL TRANSPORT SYSTEM MEMBRANE PROTEIN CT_070-RELATED"/>
    <property type="match status" value="1"/>
</dbReference>
<keyword evidence="11" id="KW-1185">Reference proteome</keyword>
<evidence type="ECO:0000256" key="6">
    <source>
        <dbReference type="ARBA" id="ARBA00022989"/>
    </source>
</evidence>
<accession>A0A401XHV5</accession>
<feature type="transmembrane region" description="Helical" evidence="9">
    <location>
        <begin position="254"/>
        <end position="274"/>
    </location>
</feature>
<comment type="similarity">
    <text evidence="2 8">Belongs to the ABC-3 integral membrane protein family.</text>
</comment>
<reference evidence="10 11" key="1">
    <citation type="submission" date="2018-11" db="EMBL/GenBank/DDBJ databases">
        <title>Schleiferia aggregans sp. nov., a moderately thermophilic heterotrophic bacterium isolated from microbial mats at a terrestrial hot spring.</title>
        <authorList>
            <person name="Iino T."/>
            <person name="Ohkuma M."/>
            <person name="Haruta S."/>
        </authorList>
    </citation>
    <scope>NUCLEOTIDE SEQUENCE [LARGE SCALE GENOMIC DNA]</scope>
    <source>
        <strain evidence="10 11">LA</strain>
    </source>
</reference>
<gene>
    <name evidence="10" type="primary">mntD</name>
    <name evidence="10" type="ORF">JCM31826_00780</name>
</gene>
<dbReference type="InterPro" id="IPR037294">
    <property type="entry name" value="ABC_BtuC-like"/>
</dbReference>